<evidence type="ECO:0000259" key="1">
    <source>
        <dbReference type="Pfam" id="PF12146"/>
    </source>
</evidence>
<dbReference type="Proteomes" id="UP000053244">
    <property type="component" value="Unassembled WGS sequence"/>
</dbReference>
<dbReference type="Pfam" id="PF12146">
    <property type="entry name" value="Hydrolase_4"/>
    <property type="match status" value="1"/>
</dbReference>
<dbReference type="RefSeq" id="WP_067685895.1">
    <property type="nucleotide sequence ID" value="NZ_LLZH01000025.1"/>
</dbReference>
<evidence type="ECO:0000313" key="3">
    <source>
        <dbReference type="Proteomes" id="UP000053244"/>
    </source>
</evidence>
<dbReference type="PANTHER" id="PTHR47751:SF1">
    <property type="entry name" value="SUPERFAMILY HYDROLASE, PUTATIVE (AFU_ORTHOLOGUE AFUA_2G16580)-RELATED"/>
    <property type="match status" value="1"/>
</dbReference>
<dbReference type="InterPro" id="IPR051411">
    <property type="entry name" value="Polyketide_trans_af380"/>
</dbReference>
<dbReference type="GO" id="GO:0016787">
    <property type="term" value="F:hydrolase activity"/>
    <property type="evidence" value="ECO:0007669"/>
    <property type="project" value="UniProtKB-KW"/>
</dbReference>
<evidence type="ECO:0000313" key="2">
    <source>
        <dbReference type="EMBL" id="KUL40728.1"/>
    </source>
</evidence>
<proteinExistence type="predicted"/>
<feature type="domain" description="Serine aminopeptidase S33" evidence="1">
    <location>
        <begin position="40"/>
        <end position="231"/>
    </location>
</feature>
<dbReference type="InterPro" id="IPR022742">
    <property type="entry name" value="Hydrolase_4"/>
</dbReference>
<dbReference type="InterPro" id="IPR029058">
    <property type="entry name" value="AB_hydrolase_fold"/>
</dbReference>
<reference evidence="2 3" key="1">
    <citation type="submission" date="2015-10" db="EMBL/GenBank/DDBJ databases">
        <authorList>
            <person name="Gilbert D.G."/>
        </authorList>
    </citation>
    <scope>NUCLEOTIDE SEQUENCE [LARGE SCALE GENOMIC DNA]</scope>
    <source>
        <strain evidence="2 3">NRRL B-16712</strain>
    </source>
</reference>
<keyword evidence="2" id="KW-0378">Hydrolase</keyword>
<dbReference type="Gene3D" id="1.10.10.800">
    <property type="match status" value="1"/>
</dbReference>
<dbReference type="PANTHER" id="PTHR47751">
    <property type="entry name" value="SUPERFAMILY HYDROLASE, PUTATIVE (AFU_ORTHOLOGUE AFUA_2G16580)-RELATED"/>
    <property type="match status" value="1"/>
</dbReference>
<dbReference type="Gene3D" id="3.40.50.1820">
    <property type="entry name" value="alpha/beta hydrolase"/>
    <property type="match status" value="1"/>
</dbReference>
<protein>
    <submittedName>
        <fullName evidence="2">Dienelactone hydrolase</fullName>
    </submittedName>
</protein>
<dbReference type="EMBL" id="LLZH01000025">
    <property type="protein sequence ID" value="KUL40728.1"/>
    <property type="molecule type" value="Genomic_DNA"/>
</dbReference>
<name>A0A0X3V7P6_9ACTN</name>
<sequence length="269" mass="28764">MTETVTFFSEGLQLAGVLRTAPGRRAAVLTGPFTGVKEQVVAEYAERLTAAGITTLAFDHRGHGASEGRPGHEDSQGKLADLRAAVGLLDGYDRAVVGICLGAGYAMRAAATDPRVRAVAGIAGAYNSPAWFAERMGLPAYRDALAGMLARYDEEIPAVAPDGEAAMPGEEPLSYYGKWIGSPGWPNRVTRGSLHSLMTLDVLGVRPLLPPSLIVHGTVDDYCSPELAEAMHADETLWLDCTRHVDLYDVDPYVGRAVSATVDFLERHL</sequence>
<organism evidence="2 3">
    <name type="scientific">Actinoplanes awajinensis subsp. mycoplanecinus</name>
    <dbReference type="NCBI Taxonomy" id="135947"/>
    <lineage>
        <taxon>Bacteria</taxon>
        <taxon>Bacillati</taxon>
        <taxon>Actinomycetota</taxon>
        <taxon>Actinomycetes</taxon>
        <taxon>Micromonosporales</taxon>
        <taxon>Micromonosporaceae</taxon>
        <taxon>Actinoplanes</taxon>
    </lineage>
</organism>
<dbReference type="AlphaFoldDB" id="A0A0X3V7P6"/>
<gene>
    <name evidence="2" type="ORF">ADL15_07020</name>
</gene>
<dbReference type="OrthoDB" id="9805123at2"/>
<comment type="caution">
    <text evidence="2">The sequence shown here is derived from an EMBL/GenBank/DDBJ whole genome shotgun (WGS) entry which is preliminary data.</text>
</comment>
<dbReference type="SUPFAM" id="SSF53474">
    <property type="entry name" value="alpha/beta-Hydrolases"/>
    <property type="match status" value="1"/>
</dbReference>
<keyword evidence="3" id="KW-1185">Reference proteome</keyword>
<accession>A0A0X3V7P6</accession>